<evidence type="ECO:0000313" key="3">
    <source>
        <dbReference type="EMBL" id="QSX38133.1"/>
    </source>
</evidence>
<dbReference type="RefSeq" id="WP_207381264.1">
    <property type="nucleotide sequence ID" value="NZ_CP071502.1"/>
</dbReference>
<evidence type="ECO:0000256" key="1">
    <source>
        <dbReference type="SAM" id="MobiDB-lite"/>
    </source>
</evidence>
<dbReference type="InterPro" id="IPR049806">
    <property type="entry name" value="MasK-like_C"/>
</dbReference>
<dbReference type="EMBL" id="CP071502">
    <property type="protein sequence ID" value="QSX38133.1"/>
    <property type="molecule type" value="Genomic_DNA"/>
</dbReference>
<feature type="compositionally biased region" description="Basic and acidic residues" evidence="1">
    <location>
        <begin position="100"/>
        <end position="118"/>
    </location>
</feature>
<keyword evidence="2" id="KW-0472">Membrane</keyword>
<keyword evidence="4" id="KW-1185">Reference proteome</keyword>
<accession>A0ABX7R2W5</accession>
<dbReference type="Proteomes" id="UP000663207">
    <property type="component" value="Chromosome"/>
</dbReference>
<organism evidence="3 4">
    <name type="scientific">Shewanella sedimentimangrovi</name>
    <dbReference type="NCBI Taxonomy" id="2814293"/>
    <lineage>
        <taxon>Bacteria</taxon>
        <taxon>Pseudomonadati</taxon>
        <taxon>Pseudomonadota</taxon>
        <taxon>Gammaproteobacteria</taxon>
        <taxon>Alteromonadales</taxon>
        <taxon>Shewanellaceae</taxon>
        <taxon>Shewanella</taxon>
    </lineage>
</organism>
<evidence type="ECO:0000313" key="4">
    <source>
        <dbReference type="Proteomes" id="UP000663207"/>
    </source>
</evidence>
<proteinExistence type="predicted"/>
<feature type="compositionally biased region" description="Pro residues" evidence="1">
    <location>
        <begin position="83"/>
        <end position="96"/>
    </location>
</feature>
<protein>
    <submittedName>
        <fullName evidence="3">AgmX/PglI C-terminal domain-containing protein</fullName>
    </submittedName>
</protein>
<sequence length="325" mass="35257">MSAQLLYPSDLQVLPWAEEPGSAERLLRLLLAVVGIVLLVFVFLDQGVTAPPLTRDKLEEVPQQLAKVLMLEKQTEPAKPVEPEPLPEPLPEPQPEPELVEQKAPEPEPRAEREKPKLSSEASEQQVRKAREKAARSGVMAAADSLKTLRQALDLSALAATPLKNGDSGDAKATRRDLITAKAKADSGGIAVTEVASVSTQLAGVASSQITQDGAAADDSSGDVGSSLSVRTQEEIALVFDRNKTAFYSLYLRALRSQMGLRGRFVFELEIQPDGSVSRCELVSSELGQPELERKLLARIRLLNFGPKAAEIWHGKYHIDFAPSV</sequence>
<evidence type="ECO:0000256" key="2">
    <source>
        <dbReference type="SAM" id="Phobius"/>
    </source>
</evidence>
<dbReference type="NCBIfam" id="NF033768">
    <property type="entry name" value="myxo_SS_tail"/>
    <property type="match status" value="1"/>
</dbReference>
<feature type="compositionally biased region" description="Basic and acidic residues" evidence="1">
    <location>
        <begin position="126"/>
        <end position="135"/>
    </location>
</feature>
<feature type="region of interest" description="Disordered" evidence="1">
    <location>
        <begin position="75"/>
        <end position="135"/>
    </location>
</feature>
<keyword evidence="2" id="KW-1133">Transmembrane helix</keyword>
<feature type="transmembrane region" description="Helical" evidence="2">
    <location>
        <begin position="26"/>
        <end position="44"/>
    </location>
</feature>
<gene>
    <name evidence="3" type="ORF">JYB85_04710</name>
</gene>
<name>A0ABX7R2W5_9GAMM</name>
<keyword evidence="2" id="KW-0812">Transmembrane</keyword>
<reference evidence="3 4" key="1">
    <citation type="submission" date="2021-03" db="EMBL/GenBank/DDBJ databases">
        <title>Novel species identification of genus Shewanella.</title>
        <authorList>
            <person name="Liu G."/>
            <person name="Zhang Q."/>
        </authorList>
    </citation>
    <scope>NUCLEOTIDE SEQUENCE [LARGE SCALE GENOMIC DNA]</scope>
    <source>
        <strain evidence="3 4">FJAT-52962</strain>
    </source>
</reference>